<gene>
    <name evidence="2" type="ORF">MRATA1EN1_LOCUS8070</name>
</gene>
<dbReference type="EMBL" id="OX459954">
    <property type="protein sequence ID" value="CAI9159108.1"/>
    <property type="molecule type" value="Genomic_DNA"/>
</dbReference>
<evidence type="ECO:0000313" key="3">
    <source>
        <dbReference type="Proteomes" id="UP001176941"/>
    </source>
</evidence>
<evidence type="ECO:0000256" key="1">
    <source>
        <dbReference type="SAM" id="MobiDB-lite"/>
    </source>
</evidence>
<protein>
    <submittedName>
        <fullName evidence="2">Uncharacterized protein</fullName>
    </submittedName>
</protein>
<organism evidence="2 3">
    <name type="scientific">Rangifer tarandus platyrhynchus</name>
    <name type="common">Svalbard reindeer</name>
    <dbReference type="NCBI Taxonomy" id="3082113"/>
    <lineage>
        <taxon>Eukaryota</taxon>
        <taxon>Metazoa</taxon>
        <taxon>Chordata</taxon>
        <taxon>Craniata</taxon>
        <taxon>Vertebrata</taxon>
        <taxon>Euteleostomi</taxon>
        <taxon>Mammalia</taxon>
        <taxon>Eutheria</taxon>
        <taxon>Laurasiatheria</taxon>
        <taxon>Artiodactyla</taxon>
        <taxon>Ruminantia</taxon>
        <taxon>Pecora</taxon>
        <taxon>Cervidae</taxon>
        <taxon>Odocoileinae</taxon>
        <taxon>Rangifer</taxon>
    </lineage>
</organism>
<feature type="compositionally biased region" description="Low complexity" evidence="1">
    <location>
        <begin position="153"/>
        <end position="172"/>
    </location>
</feature>
<feature type="compositionally biased region" description="Low complexity" evidence="1">
    <location>
        <begin position="103"/>
        <end position="112"/>
    </location>
</feature>
<feature type="compositionally biased region" description="Low complexity" evidence="1">
    <location>
        <begin position="38"/>
        <end position="58"/>
    </location>
</feature>
<evidence type="ECO:0000313" key="2">
    <source>
        <dbReference type="EMBL" id="CAI9159108.1"/>
    </source>
</evidence>
<sequence>MTALLAEGTVPGPGGCCSIHIYCLLAAPPPVRVSLGAPSSPGLSLPVGTRGTLRAQAGAGRGPRRQGPGGSGTAHCGGPGPPGPAEAVRRAPPPGRGSRRRQLAAPQLQPQHLPRPDGAGGRGPAVRPPSGCSLGAGGGARADPEPSRRPSLARVRAAAGRGRPWQRASARQVRVRAGGASLQVRARSRRRKVLGGTAGPYAPGLRLRELQIACPRGFLRAALRRALRLHHRPLVTRARLQS</sequence>
<reference evidence="2" key="1">
    <citation type="submission" date="2023-04" db="EMBL/GenBank/DDBJ databases">
        <authorList>
            <consortium name="ELIXIR-Norway"/>
        </authorList>
    </citation>
    <scope>NUCLEOTIDE SEQUENCE [LARGE SCALE GENOMIC DNA]</scope>
</reference>
<name>A0ABN8YF82_RANTA</name>
<proteinExistence type="predicted"/>
<keyword evidence="3" id="KW-1185">Reference proteome</keyword>
<dbReference type="Proteomes" id="UP001176941">
    <property type="component" value="Chromosome 18"/>
</dbReference>
<feature type="compositionally biased region" description="Gly residues" evidence="1">
    <location>
        <begin position="67"/>
        <end position="78"/>
    </location>
</feature>
<accession>A0ABN8YF82</accession>
<feature type="region of interest" description="Disordered" evidence="1">
    <location>
        <begin position="38"/>
        <end position="172"/>
    </location>
</feature>